<dbReference type="EMBL" id="GGEC01060045">
    <property type="protein sequence ID" value="MBX40529.1"/>
    <property type="molecule type" value="Transcribed_RNA"/>
</dbReference>
<proteinExistence type="predicted"/>
<dbReference type="AlphaFoldDB" id="A0A2P2NDJ3"/>
<accession>A0A2P2NDJ3</accession>
<sequence>MSEDTESGKSVRTTEVEEFLLNAVKVDWIIWLLSFGD</sequence>
<evidence type="ECO:0000313" key="1">
    <source>
        <dbReference type="EMBL" id="MBX40529.1"/>
    </source>
</evidence>
<name>A0A2P2NDJ3_RHIMU</name>
<organism evidence="1">
    <name type="scientific">Rhizophora mucronata</name>
    <name type="common">Asiatic mangrove</name>
    <dbReference type="NCBI Taxonomy" id="61149"/>
    <lineage>
        <taxon>Eukaryota</taxon>
        <taxon>Viridiplantae</taxon>
        <taxon>Streptophyta</taxon>
        <taxon>Embryophyta</taxon>
        <taxon>Tracheophyta</taxon>
        <taxon>Spermatophyta</taxon>
        <taxon>Magnoliopsida</taxon>
        <taxon>eudicotyledons</taxon>
        <taxon>Gunneridae</taxon>
        <taxon>Pentapetalae</taxon>
        <taxon>rosids</taxon>
        <taxon>fabids</taxon>
        <taxon>Malpighiales</taxon>
        <taxon>Rhizophoraceae</taxon>
        <taxon>Rhizophora</taxon>
    </lineage>
</organism>
<reference evidence="1" key="1">
    <citation type="submission" date="2018-02" db="EMBL/GenBank/DDBJ databases">
        <title>Rhizophora mucronata_Transcriptome.</title>
        <authorList>
            <person name="Meera S.P."/>
            <person name="Sreeshan A."/>
            <person name="Augustine A."/>
        </authorList>
    </citation>
    <scope>NUCLEOTIDE SEQUENCE</scope>
    <source>
        <tissue evidence="1">Leaf</tissue>
    </source>
</reference>
<protein>
    <submittedName>
        <fullName evidence="1">Uncharacterized protein</fullName>
    </submittedName>
</protein>